<evidence type="ECO:0008006" key="5">
    <source>
        <dbReference type="Google" id="ProtNLM"/>
    </source>
</evidence>
<dbReference type="PROSITE" id="PS51257">
    <property type="entry name" value="PROKAR_LIPOPROTEIN"/>
    <property type="match status" value="1"/>
</dbReference>
<keyword evidence="1" id="KW-0812">Transmembrane</keyword>
<feature type="chain" id="PRO_5038911908" description="Lipoprotein" evidence="2">
    <location>
        <begin position="21"/>
        <end position="228"/>
    </location>
</feature>
<dbReference type="AlphaFoldDB" id="A0A9D1GA79"/>
<dbReference type="Proteomes" id="UP000886833">
    <property type="component" value="Unassembled WGS sequence"/>
</dbReference>
<feature type="transmembrane region" description="Helical" evidence="1">
    <location>
        <begin position="200"/>
        <end position="220"/>
    </location>
</feature>
<evidence type="ECO:0000313" key="4">
    <source>
        <dbReference type="Proteomes" id="UP000886833"/>
    </source>
</evidence>
<sequence>MKVKCLILIFITFLMCGCTASVNLEITDSEIRESVDITFYQNAIYPKDIIKTSFRNYIPIYSRDAIVDTNPDLPAPDVTYYQKEETDLGNGYKFNYKYNFDITDYNNARTIREAFRSYNVSRNGNIISLTTDDEGIIFFEDYPELEEVKINIKTDYYVEENNADSVNDNTYTWTFNKDSKKSINMLIDTTKDVNYSVIDWRIPVIVIIAIILIIALFLVFKNKKNNKI</sequence>
<evidence type="ECO:0000256" key="2">
    <source>
        <dbReference type="SAM" id="SignalP"/>
    </source>
</evidence>
<keyword evidence="1" id="KW-1133">Transmembrane helix</keyword>
<comment type="caution">
    <text evidence="3">The sequence shown here is derived from an EMBL/GenBank/DDBJ whole genome shotgun (WGS) entry which is preliminary data.</text>
</comment>
<organism evidence="3 4">
    <name type="scientific">Candidatus Onthousia faecipullorum</name>
    <dbReference type="NCBI Taxonomy" id="2840887"/>
    <lineage>
        <taxon>Bacteria</taxon>
        <taxon>Bacillati</taxon>
        <taxon>Bacillota</taxon>
        <taxon>Bacilli</taxon>
        <taxon>Candidatus Onthousia</taxon>
    </lineage>
</organism>
<dbReference type="EMBL" id="DVKQ01000011">
    <property type="protein sequence ID" value="HIT37116.1"/>
    <property type="molecule type" value="Genomic_DNA"/>
</dbReference>
<accession>A0A9D1GA79</accession>
<reference evidence="3" key="2">
    <citation type="journal article" date="2021" name="PeerJ">
        <title>Extensive microbial diversity within the chicken gut microbiome revealed by metagenomics and culture.</title>
        <authorList>
            <person name="Gilroy R."/>
            <person name="Ravi A."/>
            <person name="Getino M."/>
            <person name="Pursley I."/>
            <person name="Horton D.L."/>
            <person name="Alikhan N.F."/>
            <person name="Baker D."/>
            <person name="Gharbi K."/>
            <person name="Hall N."/>
            <person name="Watson M."/>
            <person name="Adriaenssens E.M."/>
            <person name="Foster-Nyarko E."/>
            <person name="Jarju S."/>
            <person name="Secka A."/>
            <person name="Antonio M."/>
            <person name="Oren A."/>
            <person name="Chaudhuri R.R."/>
            <person name="La Ragione R."/>
            <person name="Hildebrand F."/>
            <person name="Pallen M.J."/>
        </authorList>
    </citation>
    <scope>NUCLEOTIDE SEQUENCE</scope>
    <source>
        <strain evidence="3">CHK195-26880</strain>
    </source>
</reference>
<keyword evidence="2" id="KW-0732">Signal</keyword>
<feature type="signal peptide" evidence="2">
    <location>
        <begin position="1"/>
        <end position="20"/>
    </location>
</feature>
<evidence type="ECO:0000313" key="3">
    <source>
        <dbReference type="EMBL" id="HIT37116.1"/>
    </source>
</evidence>
<keyword evidence="1" id="KW-0472">Membrane</keyword>
<proteinExistence type="predicted"/>
<evidence type="ECO:0000256" key="1">
    <source>
        <dbReference type="SAM" id="Phobius"/>
    </source>
</evidence>
<protein>
    <recommendedName>
        <fullName evidence="5">Lipoprotein</fullName>
    </recommendedName>
</protein>
<name>A0A9D1GA79_9FIRM</name>
<reference evidence="3" key="1">
    <citation type="submission" date="2020-10" db="EMBL/GenBank/DDBJ databases">
        <authorList>
            <person name="Gilroy R."/>
        </authorList>
    </citation>
    <scope>NUCLEOTIDE SEQUENCE</scope>
    <source>
        <strain evidence="3">CHK195-26880</strain>
    </source>
</reference>
<gene>
    <name evidence="3" type="ORF">IAB59_01385</name>
</gene>